<dbReference type="InterPro" id="IPR010858">
    <property type="entry name" value="DUF1481"/>
</dbReference>
<evidence type="ECO:0000313" key="2">
    <source>
        <dbReference type="Proteomes" id="UP000576645"/>
    </source>
</evidence>
<accession>A0AAP6ZQZ2</accession>
<dbReference type="PIRSF" id="PIRSF028160">
    <property type="entry name" value="UCP028160"/>
    <property type="match status" value="1"/>
</dbReference>
<dbReference type="AlphaFoldDB" id="A0AAP6ZQZ2"/>
<name>A0AAP6ZQZ2_9VIBR</name>
<dbReference type="EMBL" id="VTXP01000007">
    <property type="protein sequence ID" value="NOJ24045.1"/>
    <property type="molecule type" value="Genomic_DNA"/>
</dbReference>
<sequence>MRQGSLLSWRITVMKKRLFSSLITSFIVGCSSSVPTPNLDQFAYYTGGKSMGDATSLYWYTEKIASPSAAADYVTAGDYGWYKTDYSWTEGELRELIREGEQLKGEQGLVKYRVHVRFNKDGEAVYQQYRLDGKVLPIKPAELERYKNDAMTVATVTKEQDKKGQELIQGYWDGSTFETCSGQSYSRLEFNQTLPSFVVNRLAGVDNYVAFLGSTRTNRVIVEDLLMLADEDHSCIERPSLLSD</sequence>
<gene>
    <name evidence="1" type="ORF">F0238_15010</name>
</gene>
<dbReference type="InterPro" id="IPR016872">
    <property type="entry name" value="UCP028160"/>
</dbReference>
<evidence type="ECO:0000313" key="1">
    <source>
        <dbReference type="EMBL" id="NOJ24045.1"/>
    </source>
</evidence>
<protein>
    <submittedName>
        <fullName evidence="1">DUF1481 domain-containing protein</fullName>
    </submittedName>
</protein>
<dbReference type="Proteomes" id="UP000576645">
    <property type="component" value="Unassembled WGS sequence"/>
</dbReference>
<comment type="caution">
    <text evidence="1">The sequence shown here is derived from an EMBL/GenBank/DDBJ whole genome shotgun (WGS) entry which is preliminary data.</text>
</comment>
<reference evidence="1 2" key="1">
    <citation type="submission" date="2019-09" db="EMBL/GenBank/DDBJ databases">
        <title>Draft genome sequencing and comparative genomics of hatchery-associated Vibrios.</title>
        <authorList>
            <person name="Kehlet-Delgado H."/>
            <person name="Mueller R.S."/>
        </authorList>
    </citation>
    <scope>NUCLEOTIDE SEQUENCE [LARGE SCALE GENOMIC DNA]</scope>
    <source>
        <strain evidence="1 2">09-121-3</strain>
    </source>
</reference>
<dbReference type="PROSITE" id="PS51257">
    <property type="entry name" value="PROKAR_LIPOPROTEIN"/>
    <property type="match status" value="1"/>
</dbReference>
<proteinExistence type="predicted"/>
<organism evidence="1 2">
    <name type="scientific">Vibrio coralliilyticus</name>
    <dbReference type="NCBI Taxonomy" id="190893"/>
    <lineage>
        <taxon>Bacteria</taxon>
        <taxon>Pseudomonadati</taxon>
        <taxon>Pseudomonadota</taxon>
        <taxon>Gammaproteobacteria</taxon>
        <taxon>Vibrionales</taxon>
        <taxon>Vibrionaceae</taxon>
        <taxon>Vibrio</taxon>
    </lineage>
</organism>
<dbReference type="Pfam" id="PF07356">
    <property type="entry name" value="DUF1481"/>
    <property type="match status" value="1"/>
</dbReference>